<organism evidence="1 2">
    <name type="scientific">Rhizobium puerariae</name>
    <dbReference type="NCBI Taxonomy" id="1585791"/>
    <lineage>
        <taxon>Bacteria</taxon>
        <taxon>Pseudomonadati</taxon>
        <taxon>Pseudomonadota</taxon>
        <taxon>Alphaproteobacteria</taxon>
        <taxon>Hyphomicrobiales</taxon>
        <taxon>Rhizobiaceae</taxon>
        <taxon>Rhizobium/Agrobacterium group</taxon>
        <taxon>Rhizobium</taxon>
    </lineage>
</organism>
<proteinExistence type="predicted"/>
<dbReference type="Proteomes" id="UP001589692">
    <property type="component" value="Unassembled WGS sequence"/>
</dbReference>
<evidence type="ECO:0000313" key="1">
    <source>
        <dbReference type="EMBL" id="MFB9952201.1"/>
    </source>
</evidence>
<comment type="caution">
    <text evidence="1">The sequence shown here is derived from an EMBL/GenBank/DDBJ whole genome shotgun (WGS) entry which is preliminary data.</text>
</comment>
<keyword evidence="2" id="KW-1185">Reference proteome</keyword>
<evidence type="ECO:0008006" key="3">
    <source>
        <dbReference type="Google" id="ProtNLM"/>
    </source>
</evidence>
<name>A0ABV6ANK8_9HYPH</name>
<sequence length="106" mass="11427">MKRAFANPLARNDPALVSSARAIKQWTREILALPDDVVVSVNELACALPDCPPRETVILVMRPGEQALQASIHKAMRQATRDDVLAAWTTAAETGARGSLPISPAR</sequence>
<accession>A0ABV6ANK8</accession>
<protein>
    <recommendedName>
        <fullName evidence="3">Nitrate reductase</fullName>
    </recommendedName>
</protein>
<reference evidence="1 2" key="1">
    <citation type="submission" date="2024-09" db="EMBL/GenBank/DDBJ databases">
        <authorList>
            <person name="Sun Q."/>
            <person name="Mori K."/>
        </authorList>
    </citation>
    <scope>NUCLEOTIDE SEQUENCE [LARGE SCALE GENOMIC DNA]</scope>
    <source>
        <strain evidence="1 2">TBRC 4938</strain>
    </source>
</reference>
<gene>
    <name evidence="1" type="ORF">ACFFP0_25440</name>
</gene>
<dbReference type="RefSeq" id="WP_377265016.1">
    <property type="nucleotide sequence ID" value="NZ_JBHMAA010000032.1"/>
</dbReference>
<evidence type="ECO:0000313" key="2">
    <source>
        <dbReference type="Proteomes" id="UP001589692"/>
    </source>
</evidence>
<dbReference type="EMBL" id="JBHMAA010000032">
    <property type="protein sequence ID" value="MFB9952201.1"/>
    <property type="molecule type" value="Genomic_DNA"/>
</dbReference>